<feature type="signal peptide" evidence="2">
    <location>
        <begin position="1"/>
        <end position="19"/>
    </location>
</feature>
<evidence type="ECO:0000313" key="4">
    <source>
        <dbReference type="Proteomes" id="UP001149090"/>
    </source>
</evidence>
<keyword evidence="4" id="KW-1185">Reference proteome</keyword>
<gene>
    <name evidence="3" type="ORF">M0811_11280</name>
</gene>
<evidence type="ECO:0000256" key="2">
    <source>
        <dbReference type="SAM" id="SignalP"/>
    </source>
</evidence>
<feature type="chain" id="PRO_5040227356" evidence="2">
    <location>
        <begin position="20"/>
        <end position="518"/>
    </location>
</feature>
<accession>A0A9Q0R7Z8</accession>
<keyword evidence="1" id="KW-0472">Membrane</keyword>
<dbReference type="Proteomes" id="UP001149090">
    <property type="component" value="Unassembled WGS sequence"/>
</dbReference>
<dbReference type="PANTHER" id="PTHR36220">
    <property type="entry name" value="UNNAMED PRODUCT"/>
    <property type="match status" value="1"/>
</dbReference>
<reference evidence="3" key="1">
    <citation type="submission" date="2022-10" db="EMBL/GenBank/DDBJ databases">
        <title>Novel sulphate-reducing endosymbionts in the free-living metamonad Anaeramoeba.</title>
        <authorList>
            <person name="Jerlstrom-Hultqvist J."/>
            <person name="Cepicka I."/>
            <person name="Gallot-Lavallee L."/>
            <person name="Salas-Leiva D."/>
            <person name="Curtis B.A."/>
            <person name="Zahonova K."/>
            <person name="Pipaliya S."/>
            <person name="Dacks J."/>
            <person name="Roger A.J."/>
        </authorList>
    </citation>
    <scope>NUCLEOTIDE SEQUENCE</scope>
    <source>
        <strain evidence="3">BMAN</strain>
    </source>
</reference>
<evidence type="ECO:0000256" key="1">
    <source>
        <dbReference type="SAM" id="Phobius"/>
    </source>
</evidence>
<name>A0A9Q0R7Z8_ANAIG</name>
<keyword evidence="1" id="KW-0812">Transmembrane</keyword>
<comment type="caution">
    <text evidence="3">The sequence shown here is derived from an EMBL/GenBank/DDBJ whole genome shotgun (WGS) entry which is preliminary data.</text>
</comment>
<organism evidence="3 4">
    <name type="scientific">Anaeramoeba ignava</name>
    <name type="common">Anaerobic marine amoeba</name>
    <dbReference type="NCBI Taxonomy" id="1746090"/>
    <lineage>
        <taxon>Eukaryota</taxon>
        <taxon>Metamonada</taxon>
        <taxon>Anaeramoebidae</taxon>
        <taxon>Anaeramoeba</taxon>
    </lineage>
</organism>
<sequence length="518" mass="58849">METILYIFIIIFNIILVKSIQTKESNYSSLTTNPNSNSNYLWQKIQYINWTGEYGHSVSLNGNFSVVGAPGYRDGFWRQYIYPYKFDGEIHHSNSIARAQNYTLFGWSVSVHLNYCITGAPGENQVWIKMWNGSFWSDDSNFTQSGGFGYSVSNYNYTFAGGTNDTDQVFVYRHNGTYWNLEETLDGDPGSGFGRSVAIFDSFIIVGSCNTGKVSFYKYNGTNWILNQNISKSGITDFGYSVSIYNYTFVVGAPQSNKAFVYRYNGMYWALEQSFNENSTQNFGISVSIYNTSIIVGDDLSNKAFAYRHNGTYWNLEKILNDSLASQFGFSVSVSDQLAIISDYSEQKVFWYQFGLITQADIFNCSYFLSGFKCYWNEVQFQSEYPFFLNYQINYGYDWIDILTPILDNGVYFQEFNSTNYANIDTQSSYSIQIRVCSNSSIDCSDPSSIFYLTPEKTSSSSSSNKTTIIIISVVVPVGVILIVVLSIILIKKRKKGIKQIIKQKEKELVETGGIEAI</sequence>
<evidence type="ECO:0000313" key="3">
    <source>
        <dbReference type="EMBL" id="KAJ5070076.1"/>
    </source>
</evidence>
<keyword evidence="2" id="KW-0732">Signal</keyword>
<dbReference type="PANTHER" id="PTHR36220:SF1">
    <property type="entry name" value="GAMMA TUBULIN COMPLEX COMPONENT C-TERMINAL DOMAIN-CONTAINING PROTEIN"/>
    <property type="match status" value="1"/>
</dbReference>
<dbReference type="AlphaFoldDB" id="A0A9Q0R7Z8"/>
<proteinExistence type="predicted"/>
<dbReference type="EMBL" id="JAPDFW010000099">
    <property type="protein sequence ID" value="KAJ5070076.1"/>
    <property type="molecule type" value="Genomic_DNA"/>
</dbReference>
<feature type="transmembrane region" description="Helical" evidence="1">
    <location>
        <begin position="469"/>
        <end position="491"/>
    </location>
</feature>
<dbReference type="Gene3D" id="2.130.10.130">
    <property type="entry name" value="Integrin alpha, N-terminal"/>
    <property type="match status" value="1"/>
</dbReference>
<dbReference type="InterPro" id="IPR028994">
    <property type="entry name" value="Integrin_alpha_N"/>
</dbReference>
<protein>
    <submittedName>
        <fullName evidence="3">Uncharacterized protein</fullName>
    </submittedName>
</protein>
<keyword evidence="1" id="KW-1133">Transmembrane helix</keyword>